<dbReference type="PANTHER" id="PTHR43531:SF14">
    <property type="entry name" value="METHYL-ACCEPTING CHEMOTAXIS PROTEIN I-RELATED"/>
    <property type="match status" value="1"/>
</dbReference>
<dbReference type="Gene3D" id="3.30.450.20">
    <property type="entry name" value="PAS domain"/>
    <property type="match status" value="2"/>
</dbReference>
<name>A0A7X0CCM2_9BURK</name>
<evidence type="ECO:0000313" key="10">
    <source>
        <dbReference type="Proteomes" id="UP000540787"/>
    </source>
</evidence>
<comment type="subcellular location">
    <subcellularLocation>
        <location evidence="1">Membrane</location>
    </subcellularLocation>
</comment>
<dbReference type="SUPFAM" id="SSF58104">
    <property type="entry name" value="Methyl-accepting chemotaxis protein (MCP) signaling domain"/>
    <property type="match status" value="1"/>
</dbReference>
<organism evidence="9 10">
    <name type="scientific">Massilia aurea</name>
    <dbReference type="NCBI Taxonomy" id="373040"/>
    <lineage>
        <taxon>Bacteria</taxon>
        <taxon>Pseudomonadati</taxon>
        <taxon>Pseudomonadota</taxon>
        <taxon>Betaproteobacteria</taxon>
        <taxon>Burkholderiales</taxon>
        <taxon>Oxalobacteraceae</taxon>
        <taxon>Telluria group</taxon>
        <taxon>Massilia</taxon>
    </lineage>
</organism>
<evidence type="ECO:0000259" key="7">
    <source>
        <dbReference type="PROSITE" id="PS50111"/>
    </source>
</evidence>
<dbReference type="CDD" id="cd06225">
    <property type="entry name" value="HAMP"/>
    <property type="match status" value="1"/>
</dbReference>
<keyword evidence="6" id="KW-0812">Transmembrane</keyword>
<dbReference type="GO" id="GO:0006935">
    <property type="term" value="P:chemotaxis"/>
    <property type="evidence" value="ECO:0007669"/>
    <property type="project" value="InterPro"/>
</dbReference>
<dbReference type="CDD" id="cd11386">
    <property type="entry name" value="MCP_signal"/>
    <property type="match status" value="1"/>
</dbReference>
<dbReference type="PROSITE" id="PS50885">
    <property type="entry name" value="HAMP"/>
    <property type="match status" value="1"/>
</dbReference>
<keyword evidence="2" id="KW-0488">Methylation</keyword>
<evidence type="ECO:0000256" key="4">
    <source>
        <dbReference type="PROSITE-ProRule" id="PRU00284"/>
    </source>
</evidence>
<evidence type="ECO:0000313" key="9">
    <source>
        <dbReference type="EMBL" id="MBB6132987.1"/>
    </source>
</evidence>
<dbReference type="PANTHER" id="PTHR43531">
    <property type="entry name" value="PROTEIN ICFG"/>
    <property type="match status" value="1"/>
</dbReference>
<proteinExistence type="inferred from homology"/>
<dbReference type="Proteomes" id="UP000540787">
    <property type="component" value="Unassembled WGS sequence"/>
</dbReference>
<evidence type="ECO:0000256" key="1">
    <source>
        <dbReference type="ARBA" id="ARBA00004370"/>
    </source>
</evidence>
<keyword evidence="6" id="KW-1133">Transmembrane helix</keyword>
<dbReference type="SMART" id="SM00304">
    <property type="entry name" value="HAMP"/>
    <property type="match status" value="1"/>
</dbReference>
<dbReference type="Pfam" id="PF00672">
    <property type="entry name" value="HAMP"/>
    <property type="match status" value="1"/>
</dbReference>
<feature type="transmembrane region" description="Helical" evidence="6">
    <location>
        <begin position="332"/>
        <end position="351"/>
    </location>
</feature>
<dbReference type="CDD" id="cd12912">
    <property type="entry name" value="PDC2_MCP_like"/>
    <property type="match status" value="1"/>
</dbReference>
<dbReference type="SUPFAM" id="SSF103190">
    <property type="entry name" value="Sensory domain-like"/>
    <property type="match status" value="1"/>
</dbReference>
<feature type="domain" description="Methyl-accepting transducer" evidence="7">
    <location>
        <begin position="410"/>
        <end position="639"/>
    </location>
</feature>
<keyword evidence="4" id="KW-0807">Transducer</keyword>
<dbReference type="SMART" id="SM00283">
    <property type="entry name" value="MA"/>
    <property type="match status" value="1"/>
</dbReference>
<keyword evidence="6" id="KW-0472">Membrane</keyword>
<accession>A0A7X0CCM2</accession>
<sequence>MSNQKYSLASWSVGTRISAVTFALAGVIIAVLIGTITLSTSSMLEKRAMDSVSSELKGVANTVELFNKTVSSQAVSFGRIFSAGLPGAYALDEATTVDIGGRQVPTLNLDGKALNLDFAVPDSFTERTGANATVFAVAGDDFVRVTTSVKKENGDRAVGTALDKTAPAYAALRAGRTYVGLASLFGKQFITQYEPVRDAAGKVVGALYVGVNISQDIAFLKERVKAIKVGDSGYFYVLSAAPGKTYGDLLVHPKSEGKNILDSKSANGHEFIKEMLEKKEGTVRYDWQNPGESGSREKFAAYTYMKDWNWVIAGGTYIDEITAAASELRNRFILLGLGALGVLATLLYLLVRSTVTRPLAAVEEIARRIAGGDLTARIAPRNNDEIGRLTVAINEIGESLSGVVGKVRDGAEHIAAASQQISTGNLDLCSRTEEQAASLATTASSMDELTTTVRQNADNARQANDFARSASSVAQKGGDTVSQVVARMDSITVASRKISDITSVIDGIAFQTNILALNAAVEAARAGEQGRGFAVVASEVRNLAQRSAAAAKEIKGLIDASNQEVGAGSALVAQAGTTMQEVLTSVQRVTDIMAEISNASQEQTQGIEEINRAVVEMDTTTQQNAALVEEASAAAQAMHEQADALARSVRSFRLAEDGPSLGHAAPASTPRRPALSHG</sequence>
<dbReference type="InterPro" id="IPR033462">
    <property type="entry name" value="Cache_3-Cache_2"/>
</dbReference>
<comment type="similarity">
    <text evidence="3">Belongs to the methyl-accepting chemotaxis (MCP) protein family.</text>
</comment>
<evidence type="ECO:0000256" key="3">
    <source>
        <dbReference type="ARBA" id="ARBA00029447"/>
    </source>
</evidence>
<dbReference type="InterPro" id="IPR004089">
    <property type="entry name" value="MCPsignal_dom"/>
</dbReference>
<feature type="transmembrane region" description="Helical" evidence="6">
    <location>
        <begin position="20"/>
        <end position="39"/>
    </location>
</feature>
<dbReference type="Pfam" id="PF17201">
    <property type="entry name" value="Cache_3-Cache_2"/>
    <property type="match status" value="1"/>
</dbReference>
<dbReference type="PRINTS" id="PR00260">
    <property type="entry name" value="CHEMTRNSDUCR"/>
</dbReference>
<evidence type="ECO:0000256" key="2">
    <source>
        <dbReference type="ARBA" id="ARBA00022481"/>
    </source>
</evidence>
<dbReference type="FunFam" id="1.10.287.950:FF:000001">
    <property type="entry name" value="Methyl-accepting chemotaxis sensory transducer"/>
    <property type="match status" value="1"/>
</dbReference>
<dbReference type="EMBL" id="JACHBX010000001">
    <property type="protein sequence ID" value="MBB6132987.1"/>
    <property type="molecule type" value="Genomic_DNA"/>
</dbReference>
<comment type="caution">
    <text evidence="9">The sequence shown here is derived from an EMBL/GenBank/DDBJ whole genome shotgun (WGS) entry which is preliminary data.</text>
</comment>
<dbReference type="Gene3D" id="1.10.287.950">
    <property type="entry name" value="Methyl-accepting chemotaxis protein"/>
    <property type="match status" value="1"/>
</dbReference>
<dbReference type="InterPro" id="IPR004090">
    <property type="entry name" value="Chemotax_Me-accpt_rcpt"/>
</dbReference>
<dbReference type="RefSeq" id="WP_183551999.1">
    <property type="nucleotide sequence ID" value="NZ_JACHBX010000001.1"/>
</dbReference>
<dbReference type="Pfam" id="PF00015">
    <property type="entry name" value="MCPsignal"/>
    <property type="match status" value="1"/>
</dbReference>
<reference evidence="9 10" key="1">
    <citation type="submission" date="2020-08" db="EMBL/GenBank/DDBJ databases">
        <title>The Agave Microbiome: Exploring the role of microbial communities in plant adaptations to desert environments.</title>
        <authorList>
            <person name="Partida-Martinez L.P."/>
        </authorList>
    </citation>
    <scope>NUCLEOTIDE SEQUENCE [LARGE SCALE GENOMIC DNA]</scope>
    <source>
        <strain evidence="9 10">AT3.2</strain>
    </source>
</reference>
<evidence type="ECO:0000259" key="8">
    <source>
        <dbReference type="PROSITE" id="PS50885"/>
    </source>
</evidence>
<keyword evidence="9" id="KW-0675">Receptor</keyword>
<dbReference type="PROSITE" id="PS50111">
    <property type="entry name" value="CHEMOTAXIS_TRANSDUC_2"/>
    <property type="match status" value="1"/>
</dbReference>
<evidence type="ECO:0000256" key="5">
    <source>
        <dbReference type="SAM" id="MobiDB-lite"/>
    </source>
</evidence>
<feature type="domain" description="HAMP" evidence="8">
    <location>
        <begin position="353"/>
        <end position="405"/>
    </location>
</feature>
<evidence type="ECO:0000256" key="6">
    <source>
        <dbReference type="SAM" id="Phobius"/>
    </source>
</evidence>
<keyword evidence="10" id="KW-1185">Reference proteome</keyword>
<gene>
    <name evidence="9" type="ORF">HD842_001098</name>
</gene>
<dbReference type="InterPro" id="IPR003660">
    <property type="entry name" value="HAMP_dom"/>
</dbReference>
<dbReference type="GO" id="GO:0007165">
    <property type="term" value="P:signal transduction"/>
    <property type="evidence" value="ECO:0007669"/>
    <property type="project" value="UniProtKB-KW"/>
</dbReference>
<dbReference type="GO" id="GO:0004888">
    <property type="term" value="F:transmembrane signaling receptor activity"/>
    <property type="evidence" value="ECO:0007669"/>
    <property type="project" value="InterPro"/>
</dbReference>
<protein>
    <submittedName>
        <fullName evidence="9">Methyl-accepting chemotaxis protein-2 (Aspartate sensor receptor)</fullName>
    </submittedName>
</protein>
<dbReference type="InterPro" id="IPR051310">
    <property type="entry name" value="MCP_chemotaxis"/>
</dbReference>
<dbReference type="AlphaFoldDB" id="A0A7X0CCM2"/>
<dbReference type="GO" id="GO:0005886">
    <property type="term" value="C:plasma membrane"/>
    <property type="evidence" value="ECO:0007669"/>
    <property type="project" value="TreeGrafter"/>
</dbReference>
<feature type="region of interest" description="Disordered" evidence="5">
    <location>
        <begin position="657"/>
        <end position="678"/>
    </location>
</feature>
<dbReference type="InterPro" id="IPR029151">
    <property type="entry name" value="Sensor-like_sf"/>
</dbReference>